<proteinExistence type="predicted"/>
<gene>
    <name evidence="2" type="ORF">DXZ20_06850</name>
</gene>
<organism evidence="2 3">
    <name type="scientific">Adonisia turfae CCMR0081</name>
    <dbReference type="NCBI Taxonomy" id="2292702"/>
    <lineage>
        <taxon>Bacteria</taxon>
        <taxon>Bacillati</taxon>
        <taxon>Cyanobacteriota</taxon>
        <taxon>Adonisia</taxon>
        <taxon>Adonisia turfae</taxon>
    </lineage>
</organism>
<feature type="region of interest" description="Disordered" evidence="1">
    <location>
        <begin position="119"/>
        <end position="179"/>
    </location>
</feature>
<feature type="region of interest" description="Disordered" evidence="1">
    <location>
        <begin position="1"/>
        <end position="21"/>
    </location>
</feature>
<evidence type="ECO:0000313" key="3">
    <source>
        <dbReference type="Proteomes" id="UP000481033"/>
    </source>
</evidence>
<dbReference type="AlphaFoldDB" id="A0A6M0RGX2"/>
<accession>A0A6M0RGX2</accession>
<dbReference type="RefSeq" id="WP_163697235.1">
    <property type="nucleotide sequence ID" value="NZ_QXHD01000004.1"/>
</dbReference>
<protein>
    <submittedName>
        <fullName evidence="2">Uncharacterized protein</fullName>
    </submittedName>
</protein>
<sequence length="527" mass="56472">MSDEPTLESLREMTGAPNLEEPLVSETAFDAVEMKSERPAWKMPGPKLMAVALALVPVFGVAGYFLVAPKTDKTDVEASKASTDTEVANEIPSITEVALEESRNEVARLKSNMALSDQAYVQQQSQEAVKPKSSSTPTTTPTPAPPQVTTKPPASSAPVVSASPRPAPVIDYRPTPRPTPAVTAAALPRFSDTDPTERWQTLARLGSYGTVPPIEPTEQTETIDGGNAIDTIPVAEISPHSVMATVPTQSSPDPEEPEPEIIPEEPAPLELSEPILVANTQSSIPETLPLENTLQTQVSPEILSDAEARILEEPLQPPSLMSGTYAAGELTTPVVLNESEQSGRYVVRLNEPLMDNRGRPAIPSESDLTVEVEPVGDDRLVEISAVSATWQEGNNQQEILLPDAVVQIRGADGHPLIAQGYRDPGGEIAALDASEVALGAVRRASELYTRPNTRVQTNDNSTVVTEENPDPNVLAGALEGGTDVLLDILSERNQQARDAIAQRPQVLYLEENTPVQVFVNASMQLPM</sequence>
<name>A0A6M0RGX2_9CYAN</name>
<dbReference type="EMBL" id="QXHD01000004">
    <property type="protein sequence ID" value="NEZ55399.1"/>
    <property type="molecule type" value="Genomic_DNA"/>
</dbReference>
<reference evidence="2 3" key="1">
    <citation type="journal article" date="2020" name="Microb. Ecol.">
        <title>Ecogenomics of the Marine Benthic Filamentous Cyanobacterium Adonisia.</title>
        <authorList>
            <person name="Walter J.M."/>
            <person name="Coutinho F.H."/>
            <person name="Leomil L."/>
            <person name="Hargreaves P.I."/>
            <person name="Campeao M.E."/>
            <person name="Vieira V.V."/>
            <person name="Silva B.S."/>
            <person name="Fistarol G.O."/>
            <person name="Salomon P.S."/>
            <person name="Sawabe T."/>
            <person name="Mino S."/>
            <person name="Hosokawa M."/>
            <person name="Miyashita H."/>
            <person name="Maruyama F."/>
            <person name="van Verk M.C."/>
            <person name="Dutilh B.E."/>
            <person name="Thompson C.C."/>
            <person name="Thompson F.L."/>
        </authorList>
    </citation>
    <scope>NUCLEOTIDE SEQUENCE [LARGE SCALE GENOMIC DNA]</scope>
    <source>
        <strain evidence="2 3">CCMR0081</strain>
    </source>
</reference>
<feature type="compositionally biased region" description="Acidic residues" evidence="1">
    <location>
        <begin position="253"/>
        <end position="263"/>
    </location>
</feature>
<comment type="caution">
    <text evidence="2">The sequence shown here is derived from an EMBL/GenBank/DDBJ whole genome shotgun (WGS) entry which is preliminary data.</text>
</comment>
<keyword evidence="3" id="KW-1185">Reference proteome</keyword>
<feature type="region of interest" description="Disordered" evidence="1">
    <location>
        <begin position="244"/>
        <end position="269"/>
    </location>
</feature>
<evidence type="ECO:0000256" key="1">
    <source>
        <dbReference type="SAM" id="MobiDB-lite"/>
    </source>
</evidence>
<dbReference type="Proteomes" id="UP000481033">
    <property type="component" value="Unassembled WGS sequence"/>
</dbReference>
<evidence type="ECO:0000313" key="2">
    <source>
        <dbReference type="EMBL" id="NEZ55399.1"/>
    </source>
</evidence>
<feature type="compositionally biased region" description="Low complexity" evidence="1">
    <location>
        <begin position="147"/>
        <end position="164"/>
    </location>
</feature>